<proteinExistence type="predicted"/>
<protein>
    <submittedName>
        <fullName evidence="2">Uncharacterized protein</fullName>
    </submittedName>
</protein>
<evidence type="ECO:0000256" key="1">
    <source>
        <dbReference type="SAM" id="MobiDB-lite"/>
    </source>
</evidence>
<evidence type="ECO:0000313" key="3">
    <source>
        <dbReference type="Proteomes" id="UP001165082"/>
    </source>
</evidence>
<accession>A0A9W7E369</accession>
<keyword evidence="3" id="KW-1185">Reference proteome</keyword>
<comment type="caution">
    <text evidence="2">The sequence shown here is derived from an EMBL/GenBank/DDBJ whole genome shotgun (WGS) entry which is preliminary data.</text>
</comment>
<dbReference type="EMBL" id="BRXZ01002540">
    <property type="protein sequence ID" value="GMH64472.1"/>
    <property type="molecule type" value="Genomic_DNA"/>
</dbReference>
<feature type="region of interest" description="Disordered" evidence="1">
    <location>
        <begin position="166"/>
        <end position="215"/>
    </location>
</feature>
<gene>
    <name evidence="2" type="ORF">TrRE_jg8364</name>
</gene>
<sequence>MDGLGIGRCPRCRHFLTSVQSGDKTVFSKVSGNHGNCRMCCGRKELVQHGMCDACLFGSQHSFRYECEKCHRYQRIPHPMYRYQKSPDEFSSSTWACHITGSCEYTHWRISKHDLGKVPWSDVPESWDMQESQFETIRNMRGAGMSDEEDDWENAGSDLEIDFAVDGGEEGGVEGGGEEGEEEDWDASMKLKEEEEKGDGGGGEGKSKPAAATAPPTLFIVNVSKLTDGAVHNKHDKASNNNPGEVGRIRREIEADWEGFGKNGEHVSSGVVIPCGGSVWKDALAQLRDEHPGEFFLPVFKRLK</sequence>
<feature type="compositionally biased region" description="Acidic residues" evidence="1">
    <location>
        <begin position="166"/>
        <end position="186"/>
    </location>
</feature>
<evidence type="ECO:0000313" key="2">
    <source>
        <dbReference type="EMBL" id="GMH64472.1"/>
    </source>
</evidence>
<feature type="compositionally biased region" description="Basic and acidic residues" evidence="1">
    <location>
        <begin position="187"/>
        <end position="199"/>
    </location>
</feature>
<reference evidence="2" key="1">
    <citation type="submission" date="2022-07" db="EMBL/GenBank/DDBJ databases">
        <title>Genome analysis of Parmales, a sister group of diatoms, reveals the evolutionary specialization of diatoms from phago-mixotrophs to photoautotrophs.</title>
        <authorList>
            <person name="Ban H."/>
            <person name="Sato S."/>
            <person name="Yoshikawa S."/>
            <person name="Kazumasa Y."/>
            <person name="Nakamura Y."/>
            <person name="Ichinomiya M."/>
            <person name="Saitoh K."/>
            <person name="Sato N."/>
            <person name="Blanc-Mathieu R."/>
            <person name="Endo H."/>
            <person name="Kuwata A."/>
            <person name="Ogata H."/>
        </authorList>
    </citation>
    <scope>NUCLEOTIDE SEQUENCE</scope>
</reference>
<name>A0A9W7E369_9STRA</name>
<dbReference type="AlphaFoldDB" id="A0A9W7E369"/>
<dbReference type="Proteomes" id="UP001165082">
    <property type="component" value="Unassembled WGS sequence"/>
</dbReference>
<organism evidence="2 3">
    <name type="scientific">Triparma retinervis</name>
    <dbReference type="NCBI Taxonomy" id="2557542"/>
    <lineage>
        <taxon>Eukaryota</taxon>
        <taxon>Sar</taxon>
        <taxon>Stramenopiles</taxon>
        <taxon>Ochrophyta</taxon>
        <taxon>Bolidophyceae</taxon>
        <taxon>Parmales</taxon>
        <taxon>Triparmaceae</taxon>
        <taxon>Triparma</taxon>
    </lineage>
</organism>
<dbReference type="OrthoDB" id="42146at2759"/>